<reference evidence="2" key="1">
    <citation type="journal article" date="2019" name="Sci. Rep.">
        <title>Draft genome of Tanacetum cinerariifolium, the natural source of mosquito coil.</title>
        <authorList>
            <person name="Yamashiro T."/>
            <person name="Shiraishi A."/>
            <person name="Satake H."/>
            <person name="Nakayama K."/>
        </authorList>
    </citation>
    <scope>NUCLEOTIDE SEQUENCE</scope>
</reference>
<feature type="compositionally biased region" description="Basic and acidic residues" evidence="1">
    <location>
        <begin position="50"/>
        <end position="67"/>
    </location>
</feature>
<dbReference type="AlphaFoldDB" id="A0A699QW51"/>
<protein>
    <submittedName>
        <fullName evidence="2">Uncharacterized protein</fullName>
    </submittedName>
</protein>
<feature type="compositionally biased region" description="Low complexity" evidence="1">
    <location>
        <begin position="39"/>
        <end position="49"/>
    </location>
</feature>
<name>A0A699QW51_TANCI</name>
<comment type="caution">
    <text evidence="2">The sequence shown here is derived from an EMBL/GenBank/DDBJ whole genome shotgun (WGS) entry which is preliminary data.</text>
</comment>
<dbReference type="EMBL" id="BKCJ011063894">
    <property type="protein sequence ID" value="GFC78060.1"/>
    <property type="molecule type" value="Genomic_DNA"/>
</dbReference>
<feature type="region of interest" description="Disordered" evidence="1">
    <location>
        <begin position="21"/>
        <end position="105"/>
    </location>
</feature>
<feature type="compositionally biased region" description="Polar residues" evidence="1">
    <location>
        <begin position="68"/>
        <end position="105"/>
    </location>
</feature>
<evidence type="ECO:0000313" key="2">
    <source>
        <dbReference type="EMBL" id="GFC78060.1"/>
    </source>
</evidence>
<organism evidence="2">
    <name type="scientific">Tanacetum cinerariifolium</name>
    <name type="common">Dalmatian daisy</name>
    <name type="synonym">Chrysanthemum cinerariifolium</name>
    <dbReference type="NCBI Taxonomy" id="118510"/>
    <lineage>
        <taxon>Eukaryota</taxon>
        <taxon>Viridiplantae</taxon>
        <taxon>Streptophyta</taxon>
        <taxon>Embryophyta</taxon>
        <taxon>Tracheophyta</taxon>
        <taxon>Spermatophyta</taxon>
        <taxon>Magnoliopsida</taxon>
        <taxon>eudicotyledons</taxon>
        <taxon>Gunneridae</taxon>
        <taxon>Pentapetalae</taxon>
        <taxon>asterids</taxon>
        <taxon>campanulids</taxon>
        <taxon>Asterales</taxon>
        <taxon>Asteraceae</taxon>
        <taxon>Asteroideae</taxon>
        <taxon>Anthemideae</taxon>
        <taxon>Anthemidinae</taxon>
        <taxon>Tanacetum</taxon>
    </lineage>
</organism>
<feature type="non-terminal residue" evidence="2">
    <location>
        <position position="105"/>
    </location>
</feature>
<feature type="compositionally biased region" description="Basic and acidic residues" evidence="1">
    <location>
        <begin position="21"/>
        <end position="31"/>
    </location>
</feature>
<proteinExistence type="predicted"/>
<sequence>MSQLLTNDDAGIEINVNAGKAEQEKASDHEYILLPIMPSNSPFSSSTQSSDDKDADEIPGKGDESVNKESGINDQKMTDSSTQDVNTAGPSINTANTNINTGSLN</sequence>
<gene>
    <name evidence="2" type="ORF">Tci_850030</name>
</gene>
<accession>A0A699QW51</accession>
<evidence type="ECO:0000256" key="1">
    <source>
        <dbReference type="SAM" id="MobiDB-lite"/>
    </source>
</evidence>